<dbReference type="GO" id="GO:0035438">
    <property type="term" value="F:cyclic-di-GMP binding"/>
    <property type="evidence" value="ECO:0007669"/>
    <property type="project" value="InterPro"/>
</dbReference>
<evidence type="ECO:0000313" key="6">
    <source>
        <dbReference type="EMBL" id="MBS8259081.1"/>
    </source>
</evidence>
<name>A0A944CBF3_9HYPH</name>
<dbReference type="Pfam" id="PF07238">
    <property type="entry name" value="PilZ"/>
    <property type="match status" value="1"/>
</dbReference>
<dbReference type="InterPro" id="IPR004089">
    <property type="entry name" value="MCPsignal_dom"/>
</dbReference>
<dbReference type="PANTHER" id="PTHR32089:SF112">
    <property type="entry name" value="LYSOZYME-LIKE PROTEIN-RELATED"/>
    <property type="match status" value="1"/>
</dbReference>
<dbReference type="PROSITE" id="PS50111">
    <property type="entry name" value="CHEMOTAXIS_TRANSDUC_2"/>
    <property type="match status" value="1"/>
</dbReference>
<feature type="region of interest" description="Disordered" evidence="4">
    <location>
        <begin position="1"/>
        <end position="33"/>
    </location>
</feature>
<evidence type="ECO:0000256" key="1">
    <source>
        <dbReference type="ARBA" id="ARBA00023224"/>
    </source>
</evidence>
<reference evidence="6" key="2">
    <citation type="journal article" date="2021" name="Microorganisms">
        <title>Bacterial Dimethylsulfoniopropionate Biosynthesis in the East China Sea.</title>
        <authorList>
            <person name="Liu J."/>
            <person name="Zhang Y."/>
            <person name="Liu J."/>
            <person name="Zhong H."/>
            <person name="Williams B.T."/>
            <person name="Zheng Y."/>
            <person name="Curson A.R.J."/>
            <person name="Sun C."/>
            <person name="Sun H."/>
            <person name="Song D."/>
            <person name="Wagner Mackenzie B."/>
            <person name="Bermejo Martinez A."/>
            <person name="Todd J.D."/>
            <person name="Zhang X.H."/>
        </authorList>
    </citation>
    <scope>NUCLEOTIDE SEQUENCE</scope>
    <source>
        <strain evidence="6">AESS21</strain>
    </source>
</reference>
<dbReference type="SUPFAM" id="SSF58104">
    <property type="entry name" value="Methyl-accepting chemotaxis protein (MCP) signaling domain"/>
    <property type="match status" value="1"/>
</dbReference>
<dbReference type="RefSeq" id="WP_213214759.1">
    <property type="nucleotide sequence ID" value="NZ_QTKU01000001.1"/>
</dbReference>
<dbReference type="GO" id="GO:0016020">
    <property type="term" value="C:membrane"/>
    <property type="evidence" value="ECO:0007669"/>
    <property type="project" value="InterPro"/>
</dbReference>
<dbReference type="SMART" id="SM00283">
    <property type="entry name" value="MA"/>
    <property type="match status" value="1"/>
</dbReference>
<comment type="caution">
    <text evidence="6">The sequence shown here is derived from an EMBL/GenBank/DDBJ whole genome shotgun (WGS) entry which is preliminary data.</text>
</comment>
<dbReference type="PRINTS" id="PR00260">
    <property type="entry name" value="CHEMTRNSDUCR"/>
</dbReference>
<feature type="domain" description="Methyl-accepting transducer" evidence="5">
    <location>
        <begin position="44"/>
        <end position="294"/>
    </location>
</feature>
<evidence type="ECO:0000259" key="5">
    <source>
        <dbReference type="PROSITE" id="PS50111"/>
    </source>
</evidence>
<dbReference type="GO" id="GO:0006935">
    <property type="term" value="P:chemotaxis"/>
    <property type="evidence" value="ECO:0007669"/>
    <property type="project" value="InterPro"/>
</dbReference>
<reference evidence="6" key="1">
    <citation type="submission" date="2018-08" db="EMBL/GenBank/DDBJ databases">
        <authorList>
            <person name="Jin W."/>
            <person name="Wang H."/>
            <person name="Yang Y."/>
            <person name="Li M."/>
            <person name="Liu J."/>
        </authorList>
    </citation>
    <scope>NUCLEOTIDE SEQUENCE</scope>
    <source>
        <strain evidence="6">AESS21</strain>
    </source>
</reference>
<protein>
    <submittedName>
        <fullName evidence="6">Chemotaxis protein</fullName>
    </submittedName>
</protein>
<keyword evidence="1 3" id="KW-0807">Transducer</keyword>
<gene>
    <name evidence="6" type="ORF">DYI23_02515</name>
</gene>
<evidence type="ECO:0000256" key="4">
    <source>
        <dbReference type="SAM" id="MobiDB-lite"/>
    </source>
</evidence>
<sequence>MKLLKLKRQSPEVSAPIQSDPPVLESEQESTDTSEMMAFALDSIEDDLQVAAKDVSKDAAAVQEKISEQIQLLSHIQAESGGLREQSAEAASNATALADSITELATSSNEIGKQVVLSNQLAEQARDVADEANAGVLDLKTAIEDIANVVKLISDVAKQTNLLALNATIEAARAGEAGKGFAVVANEVKSLSVETQNATDEIVANIDRLQVSAETSIGSVNRIIDVIGQIRPSFAAVEEAVQEQIGTTSQIGERASETATFVQDVTGRADAIDASTNDALLVANEASQASADMGVSARNLGNRFTMMIRQSAVGDRRKSDRLPIKLKGHVGAGGQKIAIETIDISEGGLLFKGFSEGSLATGQQIKISLNGLEDCDARIVHISENGAHCAFFSQTEGFTAALSQLIERIHADNRVFVERAQAGADKIAAAMEHLLSSRRLTVDSLFDTKYRPIESTDPQQYSTGCITQLEEVMPAILEDILSLDQSMAFCTAVDRNGYLPVHNKAYSHPQRPDDPVWNAANCRNKRIFDDRAGLSAGRNTRPFLIQSYARDMGNGKFVWMREVDAPIIVDGRHWGGFRTAYKL</sequence>
<dbReference type="SUPFAM" id="SSF141371">
    <property type="entry name" value="PilZ domain-like"/>
    <property type="match status" value="1"/>
</dbReference>
<dbReference type="GO" id="GO:0004888">
    <property type="term" value="F:transmembrane signaling receptor activity"/>
    <property type="evidence" value="ECO:0007669"/>
    <property type="project" value="InterPro"/>
</dbReference>
<dbReference type="PANTHER" id="PTHR32089">
    <property type="entry name" value="METHYL-ACCEPTING CHEMOTAXIS PROTEIN MCPB"/>
    <property type="match status" value="1"/>
</dbReference>
<organism evidence="6 7">
    <name type="scientific">Roseibium polysiphoniae</name>
    <dbReference type="NCBI Taxonomy" id="2571221"/>
    <lineage>
        <taxon>Bacteria</taxon>
        <taxon>Pseudomonadati</taxon>
        <taxon>Pseudomonadota</taxon>
        <taxon>Alphaproteobacteria</taxon>
        <taxon>Hyphomicrobiales</taxon>
        <taxon>Stappiaceae</taxon>
        <taxon>Roseibium</taxon>
    </lineage>
</organism>
<dbReference type="Gene3D" id="1.10.287.950">
    <property type="entry name" value="Methyl-accepting chemotaxis protein"/>
    <property type="match status" value="1"/>
</dbReference>
<dbReference type="InterPro" id="IPR009875">
    <property type="entry name" value="PilZ_domain"/>
</dbReference>
<proteinExistence type="inferred from homology"/>
<evidence type="ECO:0000313" key="7">
    <source>
        <dbReference type="Proteomes" id="UP000705379"/>
    </source>
</evidence>
<comment type="similarity">
    <text evidence="2">Belongs to the methyl-accepting chemotaxis (MCP) protein family.</text>
</comment>
<dbReference type="EMBL" id="QTKU01000001">
    <property type="protein sequence ID" value="MBS8259081.1"/>
    <property type="molecule type" value="Genomic_DNA"/>
</dbReference>
<dbReference type="AlphaFoldDB" id="A0A944CBF3"/>
<dbReference type="Pfam" id="PF00015">
    <property type="entry name" value="MCPsignal"/>
    <property type="match status" value="1"/>
</dbReference>
<dbReference type="Proteomes" id="UP000705379">
    <property type="component" value="Unassembled WGS sequence"/>
</dbReference>
<evidence type="ECO:0000256" key="2">
    <source>
        <dbReference type="ARBA" id="ARBA00029447"/>
    </source>
</evidence>
<dbReference type="InterPro" id="IPR004090">
    <property type="entry name" value="Chemotax_Me-accpt_rcpt"/>
</dbReference>
<evidence type="ECO:0000256" key="3">
    <source>
        <dbReference type="PROSITE-ProRule" id="PRU00284"/>
    </source>
</evidence>
<dbReference type="GO" id="GO:0007165">
    <property type="term" value="P:signal transduction"/>
    <property type="evidence" value="ECO:0007669"/>
    <property type="project" value="UniProtKB-KW"/>
</dbReference>
<accession>A0A944CBF3</accession>
<dbReference type="Gene3D" id="2.40.10.220">
    <property type="entry name" value="predicted glycosyltransferase like domains"/>
    <property type="match status" value="1"/>
</dbReference>